<sequence>MSESQPRKKSIFLSEHVPYDMVYDILTWVPVKSIMRFWCVSKSCNSIITDPIFNTIHLDKANSLSKNNNNNGYLLYMLQKQYIPEKQDFNELSTVVYNKDRTLTEISRFEIPITDISILGFCNGMFFLCHDSKEILYLWNPSIRKYKMLPPHFIGHYRGVAHGLAYHSQNNDYKILRLGFRIAVKGISAQVYTLSTDSWRKVVVLLDSEPNNILIDIDTEHCLFLDGALHFMVHSREYSFILTFDVDDERFRKIMLPQNFFGGVVCLNIQSLAVMKGSLALILFSKDIDAITHSICNIWVMREYGVVESWTKRCVRVDWVRCFYGCTDNGELLIEKADELVSFDPESLNENVLAIEAIDYTANSMESFVVLDGASISYDSMESLVLLDAASVSSE</sequence>
<proteinExistence type="predicted"/>
<dbReference type="Pfam" id="PF00646">
    <property type="entry name" value="F-box"/>
    <property type="match status" value="1"/>
</dbReference>
<dbReference type="InterPro" id="IPR001810">
    <property type="entry name" value="F-box_dom"/>
</dbReference>
<dbReference type="SUPFAM" id="SSF81383">
    <property type="entry name" value="F-box domain"/>
    <property type="match status" value="1"/>
</dbReference>
<gene>
    <name evidence="2" type="ORF">FSB_LOCUS18116</name>
</gene>
<dbReference type="SMART" id="SM00256">
    <property type="entry name" value="FBOX"/>
    <property type="match status" value="1"/>
</dbReference>
<dbReference type="InterPro" id="IPR050796">
    <property type="entry name" value="SCF_F-box_component"/>
</dbReference>
<dbReference type="PANTHER" id="PTHR31672">
    <property type="entry name" value="BNACNNG10540D PROTEIN"/>
    <property type="match status" value="1"/>
</dbReference>
<reference evidence="2" key="1">
    <citation type="submission" date="2018-02" db="EMBL/GenBank/DDBJ databases">
        <authorList>
            <person name="Cohen D.B."/>
            <person name="Kent A.D."/>
        </authorList>
    </citation>
    <scope>NUCLEOTIDE SEQUENCE</scope>
</reference>
<dbReference type="Pfam" id="PF07734">
    <property type="entry name" value="FBA_1"/>
    <property type="match status" value="1"/>
</dbReference>
<evidence type="ECO:0000259" key="1">
    <source>
        <dbReference type="SMART" id="SM00256"/>
    </source>
</evidence>
<organism evidence="2">
    <name type="scientific">Fagus sylvatica</name>
    <name type="common">Beechnut</name>
    <dbReference type="NCBI Taxonomy" id="28930"/>
    <lineage>
        <taxon>Eukaryota</taxon>
        <taxon>Viridiplantae</taxon>
        <taxon>Streptophyta</taxon>
        <taxon>Embryophyta</taxon>
        <taxon>Tracheophyta</taxon>
        <taxon>Spermatophyta</taxon>
        <taxon>Magnoliopsida</taxon>
        <taxon>eudicotyledons</taxon>
        <taxon>Gunneridae</taxon>
        <taxon>Pentapetalae</taxon>
        <taxon>rosids</taxon>
        <taxon>fabids</taxon>
        <taxon>Fagales</taxon>
        <taxon>Fagaceae</taxon>
        <taxon>Fagus</taxon>
    </lineage>
</organism>
<dbReference type="NCBIfam" id="TIGR01640">
    <property type="entry name" value="F_box_assoc_1"/>
    <property type="match status" value="1"/>
</dbReference>
<dbReference type="InterPro" id="IPR036047">
    <property type="entry name" value="F-box-like_dom_sf"/>
</dbReference>
<accession>A0A2N9FU05</accession>
<dbReference type="InterPro" id="IPR006527">
    <property type="entry name" value="F-box-assoc_dom_typ1"/>
</dbReference>
<feature type="domain" description="F-box" evidence="1">
    <location>
        <begin position="17"/>
        <end position="56"/>
    </location>
</feature>
<name>A0A2N9FU05_FAGSY</name>
<dbReference type="AlphaFoldDB" id="A0A2N9FU05"/>
<dbReference type="PANTHER" id="PTHR31672:SF13">
    <property type="entry name" value="F-BOX PROTEIN CPR30-LIKE"/>
    <property type="match status" value="1"/>
</dbReference>
<dbReference type="InterPro" id="IPR017451">
    <property type="entry name" value="F-box-assoc_interact_dom"/>
</dbReference>
<protein>
    <recommendedName>
        <fullName evidence="1">F-box domain-containing protein</fullName>
    </recommendedName>
</protein>
<dbReference type="EMBL" id="OIVN01001130">
    <property type="protein sequence ID" value="SPC90234.1"/>
    <property type="molecule type" value="Genomic_DNA"/>
</dbReference>
<evidence type="ECO:0000313" key="2">
    <source>
        <dbReference type="EMBL" id="SPC90234.1"/>
    </source>
</evidence>